<dbReference type="Gene3D" id="3.40.140.10">
    <property type="entry name" value="Cytidine Deaminase, domain 2"/>
    <property type="match status" value="1"/>
</dbReference>
<dbReference type="CDD" id="cd01285">
    <property type="entry name" value="nucleoside_deaminase"/>
    <property type="match status" value="1"/>
</dbReference>
<evidence type="ECO:0000313" key="3">
    <source>
        <dbReference type="Proteomes" id="UP000054047"/>
    </source>
</evidence>
<sequence length="111" mass="12170">MEFVWPTFKNNLARSGNEHMKAAIEEACTGVNAGDGGPFGAVIVKDGKIVATGHNMVLVSKDPTAHAEVTTIRNACKKLGKLKLSCHIFLYVRCNFSKFCNLKLSLVYRKV</sequence>
<feature type="domain" description="CMP/dCMP-type deaminase" evidence="1">
    <location>
        <begin position="14"/>
        <end position="111"/>
    </location>
</feature>
<dbReference type="InterPro" id="IPR016193">
    <property type="entry name" value="Cytidine_deaminase-like"/>
</dbReference>
<name>A0A0C2CXZ8_9BILA</name>
<accession>A0A0C2CXZ8</accession>
<organism evidence="2 3">
    <name type="scientific">Ancylostoma duodenale</name>
    <dbReference type="NCBI Taxonomy" id="51022"/>
    <lineage>
        <taxon>Eukaryota</taxon>
        <taxon>Metazoa</taxon>
        <taxon>Ecdysozoa</taxon>
        <taxon>Nematoda</taxon>
        <taxon>Chromadorea</taxon>
        <taxon>Rhabditida</taxon>
        <taxon>Rhabditina</taxon>
        <taxon>Rhabditomorpha</taxon>
        <taxon>Strongyloidea</taxon>
        <taxon>Ancylostomatidae</taxon>
        <taxon>Ancylostomatinae</taxon>
        <taxon>Ancylostoma</taxon>
    </lineage>
</organism>
<dbReference type="PANTHER" id="PTHR11079">
    <property type="entry name" value="CYTOSINE DEAMINASE FAMILY MEMBER"/>
    <property type="match status" value="1"/>
</dbReference>
<reference evidence="2 3" key="1">
    <citation type="submission" date="2013-12" db="EMBL/GenBank/DDBJ databases">
        <title>Draft genome of the parsitic nematode Ancylostoma duodenale.</title>
        <authorList>
            <person name="Mitreva M."/>
        </authorList>
    </citation>
    <scope>NUCLEOTIDE SEQUENCE [LARGE SCALE GENOMIC DNA]</scope>
    <source>
        <strain evidence="2 3">Zhejiang</strain>
    </source>
</reference>
<protein>
    <submittedName>
        <fullName evidence="2">Cytidine and deoxycytidylate deaminase zinc-binding region</fullName>
    </submittedName>
</protein>
<dbReference type="GO" id="GO:0006152">
    <property type="term" value="P:purine nucleoside catabolic process"/>
    <property type="evidence" value="ECO:0007669"/>
    <property type="project" value="TreeGrafter"/>
</dbReference>
<dbReference type="AlphaFoldDB" id="A0A0C2CXZ8"/>
<dbReference type="EMBL" id="KN729764">
    <property type="protein sequence ID" value="KIH61873.1"/>
    <property type="molecule type" value="Genomic_DNA"/>
</dbReference>
<dbReference type="PROSITE" id="PS51747">
    <property type="entry name" value="CYT_DCMP_DEAMINASES_2"/>
    <property type="match status" value="1"/>
</dbReference>
<dbReference type="SUPFAM" id="SSF53927">
    <property type="entry name" value="Cytidine deaminase-like"/>
    <property type="match status" value="1"/>
</dbReference>
<evidence type="ECO:0000313" key="2">
    <source>
        <dbReference type="EMBL" id="KIH61873.1"/>
    </source>
</evidence>
<dbReference type="GO" id="GO:0047974">
    <property type="term" value="F:guanosine deaminase activity"/>
    <property type="evidence" value="ECO:0007669"/>
    <property type="project" value="TreeGrafter"/>
</dbReference>
<dbReference type="InterPro" id="IPR002125">
    <property type="entry name" value="CMP_dCMP_dom"/>
</dbReference>
<evidence type="ECO:0000259" key="1">
    <source>
        <dbReference type="PROSITE" id="PS51747"/>
    </source>
</evidence>
<dbReference type="Proteomes" id="UP000054047">
    <property type="component" value="Unassembled WGS sequence"/>
</dbReference>
<proteinExistence type="predicted"/>
<dbReference type="Pfam" id="PF00383">
    <property type="entry name" value="dCMP_cyt_deam_1"/>
    <property type="match status" value="1"/>
</dbReference>
<gene>
    <name evidence="2" type="ORF">ANCDUO_07848</name>
</gene>
<keyword evidence="3" id="KW-1185">Reference proteome</keyword>
<dbReference type="OrthoDB" id="408702at2759"/>
<dbReference type="PANTHER" id="PTHR11079:SF161">
    <property type="entry name" value="CMP_DCMP-TYPE DEAMINASE DOMAIN-CONTAINING PROTEIN"/>
    <property type="match status" value="1"/>
</dbReference>